<evidence type="ECO:0000256" key="5">
    <source>
        <dbReference type="ARBA" id="ARBA00023136"/>
    </source>
</evidence>
<evidence type="ECO:0000256" key="3">
    <source>
        <dbReference type="ARBA" id="ARBA00022692"/>
    </source>
</evidence>
<evidence type="ECO:0000313" key="8">
    <source>
        <dbReference type="Proteomes" id="UP001497522"/>
    </source>
</evidence>
<feature type="transmembrane region" description="Helical" evidence="6">
    <location>
        <begin position="163"/>
        <end position="182"/>
    </location>
</feature>
<evidence type="ECO:0000256" key="2">
    <source>
        <dbReference type="ARBA" id="ARBA00005982"/>
    </source>
</evidence>
<dbReference type="Gene3D" id="1.20.1250.20">
    <property type="entry name" value="MFS general substrate transporter like domains"/>
    <property type="match status" value="1"/>
</dbReference>
<keyword evidence="3 6" id="KW-0812">Transmembrane</keyword>
<reference evidence="7" key="1">
    <citation type="submission" date="2024-03" db="EMBL/GenBank/DDBJ databases">
        <authorList>
            <consortium name="ELIXIR-Norway"/>
            <consortium name="Elixir Norway"/>
        </authorList>
    </citation>
    <scope>NUCLEOTIDE SEQUENCE</scope>
</reference>
<evidence type="ECO:0000313" key="7">
    <source>
        <dbReference type="EMBL" id="CAK9868932.1"/>
    </source>
</evidence>
<dbReference type="InterPro" id="IPR000109">
    <property type="entry name" value="POT_fam"/>
</dbReference>
<keyword evidence="8" id="KW-1185">Reference proteome</keyword>
<comment type="similarity">
    <text evidence="2">Belongs to the major facilitator superfamily. Proton-dependent oligopeptide transporter (POT/PTR) (TC 2.A.17) family.</text>
</comment>
<feature type="transmembrane region" description="Helical" evidence="6">
    <location>
        <begin position="264"/>
        <end position="282"/>
    </location>
</feature>
<dbReference type="EMBL" id="OZ023719">
    <property type="protein sequence ID" value="CAK9868932.1"/>
    <property type="molecule type" value="Genomic_DNA"/>
</dbReference>
<name>A0ABP1B1V0_9BRYO</name>
<gene>
    <name evidence="7" type="ORF">CSSPJE1EN2_LOCUS11820</name>
</gene>
<feature type="transmembrane region" description="Helical" evidence="6">
    <location>
        <begin position="422"/>
        <end position="442"/>
    </location>
</feature>
<protein>
    <submittedName>
        <fullName evidence="7">Uncharacterized protein</fullName>
    </submittedName>
</protein>
<accession>A0ABP1B1V0</accession>
<feature type="transmembrane region" description="Helical" evidence="6">
    <location>
        <begin position="348"/>
        <end position="370"/>
    </location>
</feature>
<feature type="transmembrane region" description="Helical" evidence="6">
    <location>
        <begin position="188"/>
        <end position="207"/>
    </location>
</feature>
<comment type="subcellular location">
    <subcellularLocation>
        <location evidence="1">Membrane</location>
        <topology evidence="1">Multi-pass membrane protein</topology>
    </subcellularLocation>
</comment>
<dbReference type="InterPro" id="IPR036259">
    <property type="entry name" value="MFS_trans_sf"/>
</dbReference>
<keyword evidence="5 6" id="KW-0472">Membrane</keyword>
<evidence type="ECO:0000256" key="6">
    <source>
        <dbReference type="SAM" id="Phobius"/>
    </source>
</evidence>
<dbReference type="SUPFAM" id="SSF103473">
    <property type="entry name" value="MFS general substrate transporter"/>
    <property type="match status" value="1"/>
</dbReference>
<evidence type="ECO:0000256" key="1">
    <source>
        <dbReference type="ARBA" id="ARBA00004141"/>
    </source>
</evidence>
<dbReference type="Pfam" id="PF00854">
    <property type="entry name" value="PTR2"/>
    <property type="match status" value="1"/>
</dbReference>
<proteinExistence type="inferred from homology"/>
<evidence type="ECO:0000256" key="4">
    <source>
        <dbReference type="ARBA" id="ARBA00022989"/>
    </source>
</evidence>
<sequence>MPAGGNMMGNSSIIIQPDAENEESLLASLLEAEGQHVNNGGGGGAAASNCMEYFRAFPSSIKYLVWNEFCERFSFCSMKSILAFYFLEHLHLSENESTESQHLKPGLSTKTTVFWYTAGGLALIALGTGGIKPCAVAFGGDQIQYTLPDGPTRDHLHHQFFSIYYFAMSAGALISTILTPILQTCISYSAAFALPAALMMCSLLIFWSDRHHYIDRLPEGNVFGEVGAVVIDAVKLTGRAGQGSHWLDSSKLKHNPTVVEDVKALFRVLILLLPMPLFACLFDQQSSKWVFQACNLDGHVPWLFNVVIQPDQMQALHPVLILAMIPLFDQVIYPFLEKQQVLLQPVLRILFGMMLGSLAFLLSGLLQNAMDHVASTEAPPLSILWQIPQFVAISTADIMVSITFLEFAYSQAPDSMKSVIQAAWLFTIAAGNLVMVLLVVIIGDRLSRANEFYFFALVCGVGTLLLLWGGSEFVYKQDVLVLRTKLLSNSLQSNLITEAQNTKTHGDSFAQQLQIKMTCLKGVKIKWFLLLDIIFKLAYLKHFEQTSTK</sequence>
<dbReference type="PANTHER" id="PTHR11654">
    <property type="entry name" value="OLIGOPEPTIDE TRANSPORTER-RELATED"/>
    <property type="match status" value="1"/>
</dbReference>
<keyword evidence="4 6" id="KW-1133">Transmembrane helix</keyword>
<organism evidence="7 8">
    <name type="scientific">Sphagnum jensenii</name>
    <dbReference type="NCBI Taxonomy" id="128206"/>
    <lineage>
        <taxon>Eukaryota</taxon>
        <taxon>Viridiplantae</taxon>
        <taxon>Streptophyta</taxon>
        <taxon>Embryophyta</taxon>
        <taxon>Bryophyta</taxon>
        <taxon>Sphagnophytina</taxon>
        <taxon>Sphagnopsida</taxon>
        <taxon>Sphagnales</taxon>
        <taxon>Sphagnaceae</taxon>
        <taxon>Sphagnum</taxon>
    </lineage>
</organism>
<feature type="transmembrane region" description="Helical" evidence="6">
    <location>
        <begin position="454"/>
        <end position="475"/>
    </location>
</feature>
<dbReference type="Proteomes" id="UP001497522">
    <property type="component" value="Chromosome 18"/>
</dbReference>
<feature type="transmembrane region" description="Helical" evidence="6">
    <location>
        <begin position="390"/>
        <end position="410"/>
    </location>
</feature>